<dbReference type="InterPro" id="IPR011011">
    <property type="entry name" value="Znf_FYVE_PHD"/>
</dbReference>
<dbReference type="SUPFAM" id="SSF57903">
    <property type="entry name" value="FYVE/PHD zinc finger"/>
    <property type="match status" value="1"/>
</dbReference>
<dbReference type="EMBL" id="NQVE01000046">
    <property type="protein sequence ID" value="RAL51639.1"/>
    <property type="molecule type" value="Genomic_DNA"/>
</dbReference>
<dbReference type="GO" id="GO:0042393">
    <property type="term" value="F:histone binding"/>
    <property type="evidence" value="ECO:0007669"/>
    <property type="project" value="TreeGrafter"/>
</dbReference>
<evidence type="ECO:0000313" key="14">
    <source>
        <dbReference type="EMBL" id="RAL51639.1"/>
    </source>
</evidence>
<feature type="coiled-coil region" evidence="10">
    <location>
        <begin position="995"/>
        <end position="1037"/>
    </location>
</feature>
<sequence>MNPQLGKRKLSARKFKELVMSRAKRLMKAKDDMHERSPPVHSLEDSPQEKTSTCDLQDERNAVSLHILKSRDLDDCRVQHRNPKQGSDTESGHDKCCICSSGGNLISCAGKGCMRNFHLQCMDPPLNFFPLGTWYCNFCVKKKVVLGVHSVSQGVEAVFYSRDIDCDKEVTHKQKRRQEYWVKYKGLAHIHNRWIPERDLILEAPKILARFKKFRKVSWKTDWTIPHRLLGKRLLVFEGASETTCVGNNDDGSDCQYEWLVKWRGLDYDQATWELETASCLNSPLASQMISDYEHSHKKAILEGSKSPFPELLAAPFECTAQVHASNFVCVNKLIQYWQTSDSAVAIDNEEQILKMVLLVSSFASHTRHPFFIITTNASLSDWEDEFSRYAPSINVVVYKGNDDVRAFIRTLEFYNEQGAIMFQVLISHYDTVVQDIEILKSISWEAIIIDIRQRSLAQTPLRSLSHINVLAANKKLLLFRQIEDRRSDYRKFLSLLDPENEETNLDFLESGHETEVIKLKERFAKFVAYECKSSVPKFVEYWVPVRLSDLQIEQYCTCLLSNSHLLCSSSKNDSLSNLHEILMATRKCCDHPYLVDWTLGKSIVEGLPVDDHLDLEIELSGKLQLLSRILFEVRKRRLRVLILFQSLPTSGGISVGDILDDFIHQKFGKDTHARICVNISPPIRRSILNKFNKKESGEFVLLMETRACVPSIKLSAIDTVVLFDSDWDPVNDFRALQKITIDSKFEQLTVFRLYSSCTIEEKILILAKSGLTVDGRIQRLKQRTCHELLAWGASYLFSKRDDCHPRKNITQLFKVLFDDVFSELLNLLPGRNDNIDSASCSRILRVEQVAGAYTQNISLPIELETQLMEDSSVLAGLLDDGQMSLFWTNMFEGRHQPMLRCLSDSSCRARIQPRSLNVMHEDSERGNESDTHREAVEGAVGTEKIITMSNPNNEHNQPPVSSAQQSTGNFRPPTLGSSNAQEALGSHSVLQIEMNKIQMEREQAMKMYEELKLLLKSEFEEELLEVTKKYDLLLENVGLDIAQKQEEFDARYARVYANSLLAEFMVEKVNSDYTEDFLELTEKVSRSALMQDELHQMSFRQILHDQLGTTAAAVATSVTRENGPQFLPVTLQEGHGSNASSAARQTMPFSCVSFSGNLEAWCEVRAPPPHLRRLTPKVLLC</sequence>
<dbReference type="Gene3D" id="3.30.40.10">
    <property type="entry name" value="Zinc/RING finger domain, C3HC4 (zinc finger)"/>
    <property type="match status" value="1"/>
</dbReference>
<organism evidence="14 15">
    <name type="scientific">Cuscuta australis</name>
    <dbReference type="NCBI Taxonomy" id="267555"/>
    <lineage>
        <taxon>Eukaryota</taxon>
        <taxon>Viridiplantae</taxon>
        <taxon>Streptophyta</taxon>
        <taxon>Embryophyta</taxon>
        <taxon>Tracheophyta</taxon>
        <taxon>Spermatophyta</taxon>
        <taxon>Magnoliopsida</taxon>
        <taxon>eudicotyledons</taxon>
        <taxon>Gunneridae</taxon>
        <taxon>Pentapetalae</taxon>
        <taxon>asterids</taxon>
        <taxon>lamiids</taxon>
        <taxon>Solanales</taxon>
        <taxon>Convolvulaceae</taxon>
        <taxon>Cuscuteae</taxon>
        <taxon>Cuscuta</taxon>
        <taxon>Cuscuta subgen. Grammica</taxon>
        <taxon>Cuscuta sect. Cleistogrammica</taxon>
    </lineage>
</organism>
<dbReference type="Gene3D" id="2.40.50.40">
    <property type="match status" value="2"/>
</dbReference>
<evidence type="ECO:0000256" key="2">
    <source>
        <dbReference type="ARBA" id="ARBA00004474"/>
    </source>
</evidence>
<dbReference type="Gene3D" id="6.10.250.1310">
    <property type="match status" value="1"/>
</dbReference>
<dbReference type="InterPro" id="IPR000953">
    <property type="entry name" value="Chromo/chromo_shadow_dom"/>
</dbReference>
<feature type="domain" description="Chromo" evidence="12">
    <location>
        <begin position="153"/>
        <end position="213"/>
    </location>
</feature>
<dbReference type="SUPFAM" id="SSF52540">
    <property type="entry name" value="P-loop containing nucleoside triphosphate hydrolases"/>
    <property type="match status" value="2"/>
</dbReference>
<dbReference type="GO" id="GO:0016887">
    <property type="term" value="F:ATP hydrolysis activity"/>
    <property type="evidence" value="ECO:0007669"/>
    <property type="project" value="TreeGrafter"/>
</dbReference>
<keyword evidence="5 9" id="KW-0863">Zinc-finger</keyword>
<evidence type="ECO:0000256" key="6">
    <source>
        <dbReference type="ARBA" id="ARBA00022833"/>
    </source>
</evidence>
<dbReference type="SMART" id="SM00298">
    <property type="entry name" value="CHROMO"/>
    <property type="match status" value="2"/>
</dbReference>
<dbReference type="PROSITE" id="PS50016">
    <property type="entry name" value="ZF_PHD_2"/>
    <property type="match status" value="1"/>
</dbReference>
<feature type="domain" description="Chromo" evidence="12">
    <location>
        <begin position="229"/>
        <end position="297"/>
    </location>
</feature>
<dbReference type="Proteomes" id="UP000249390">
    <property type="component" value="Unassembled WGS sequence"/>
</dbReference>
<evidence type="ECO:0000256" key="9">
    <source>
        <dbReference type="PROSITE-ProRule" id="PRU00146"/>
    </source>
</evidence>
<dbReference type="Gene3D" id="3.40.50.10810">
    <property type="entry name" value="Tandem AAA-ATPase domain"/>
    <property type="match status" value="1"/>
</dbReference>
<dbReference type="GO" id="GO:0000785">
    <property type="term" value="C:chromatin"/>
    <property type="evidence" value="ECO:0007669"/>
    <property type="project" value="TreeGrafter"/>
</dbReference>
<evidence type="ECO:0000256" key="11">
    <source>
        <dbReference type="SAM" id="MobiDB-lite"/>
    </source>
</evidence>
<dbReference type="Pfam" id="PF00176">
    <property type="entry name" value="SNF2-rel_dom"/>
    <property type="match status" value="1"/>
</dbReference>
<dbReference type="GO" id="GO:0003677">
    <property type="term" value="F:DNA binding"/>
    <property type="evidence" value="ECO:0007669"/>
    <property type="project" value="TreeGrafter"/>
</dbReference>
<keyword evidence="10" id="KW-0175">Coiled coil</keyword>
<keyword evidence="6" id="KW-0862">Zinc</keyword>
<evidence type="ECO:0000256" key="8">
    <source>
        <dbReference type="ARBA" id="ARBA00023242"/>
    </source>
</evidence>
<dbReference type="GO" id="GO:0003682">
    <property type="term" value="F:chromatin binding"/>
    <property type="evidence" value="ECO:0007669"/>
    <property type="project" value="TreeGrafter"/>
</dbReference>
<evidence type="ECO:0000256" key="1">
    <source>
        <dbReference type="ARBA" id="ARBA00004123"/>
    </source>
</evidence>
<evidence type="ECO:0000313" key="15">
    <source>
        <dbReference type="Proteomes" id="UP000249390"/>
    </source>
</evidence>
<name>A0A328E4X0_9ASTE</name>
<dbReference type="PROSITE" id="PS01359">
    <property type="entry name" value="ZF_PHD_1"/>
    <property type="match status" value="1"/>
</dbReference>
<dbReference type="GO" id="GO:0008270">
    <property type="term" value="F:zinc ion binding"/>
    <property type="evidence" value="ECO:0007669"/>
    <property type="project" value="UniProtKB-KW"/>
</dbReference>
<dbReference type="SUPFAM" id="SSF54160">
    <property type="entry name" value="Chromo domain-like"/>
    <property type="match status" value="2"/>
</dbReference>
<dbReference type="InterPro" id="IPR013083">
    <property type="entry name" value="Znf_RING/FYVE/PHD"/>
</dbReference>
<dbReference type="InterPro" id="IPR019786">
    <property type="entry name" value="Zinc_finger_PHD-type_CS"/>
</dbReference>
<feature type="region of interest" description="Disordered" evidence="11">
    <location>
        <begin position="949"/>
        <end position="979"/>
    </location>
</feature>
<dbReference type="Pfam" id="PF00385">
    <property type="entry name" value="Chromo"/>
    <property type="match status" value="2"/>
</dbReference>
<evidence type="ECO:0000259" key="13">
    <source>
        <dbReference type="PROSITE" id="PS50016"/>
    </source>
</evidence>
<accession>A0A328E4X0</accession>
<comment type="caution">
    <text evidence="14">The sequence shown here is derived from an EMBL/GenBank/DDBJ whole genome shotgun (WGS) entry which is preliminary data.</text>
</comment>
<dbReference type="AlphaFoldDB" id="A0A328E4X0"/>
<evidence type="ECO:0000256" key="5">
    <source>
        <dbReference type="ARBA" id="ARBA00022771"/>
    </source>
</evidence>
<gene>
    <name evidence="14" type="ORF">DM860_010357</name>
</gene>
<dbReference type="InterPro" id="IPR027417">
    <property type="entry name" value="P-loop_NTPase"/>
</dbReference>
<keyword evidence="15" id="KW-1185">Reference proteome</keyword>
<feature type="compositionally biased region" description="Basic and acidic residues" evidence="11">
    <location>
        <begin position="28"/>
        <end position="48"/>
    </location>
</feature>
<feature type="domain" description="PHD-type" evidence="13">
    <location>
        <begin position="93"/>
        <end position="142"/>
    </location>
</feature>
<dbReference type="InterPro" id="IPR000330">
    <property type="entry name" value="SNF2_N"/>
</dbReference>
<dbReference type="GO" id="GO:0009536">
    <property type="term" value="C:plastid"/>
    <property type="evidence" value="ECO:0007669"/>
    <property type="project" value="UniProtKB-SubCell"/>
</dbReference>
<evidence type="ECO:0008006" key="16">
    <source>
        <dbReference type="Google" id="ProtNLM"/>
    </source>
</evidence>
<dbReference type="SMART" id="SM00249">
    <property type="entry name" value="PHD"/>
    <property type="match status" value="1"/>
</dbReference>
<dbReference type="PANTHER" id="PTHR45623">
    <property type="entry name" value="CHROMODOMAIN-HELICASE-DNA-BINDING PROTEIN 3-RELATED-RELATED"/>
    <property type="match status" value="1"/>
</dbReference>
<evidence type="ECO:0000256" key="3">
    <source>
        <dbReference type="ARBA" id="ARBA00022723"/>
    </source>
</evidence>
<keyword evidence="8" id="KW-0539">Nucleus</keyword>
<reference evidence="14 15" key="1">
    <citation type="submission" date="2018-06" db="EMBL/GenBank/DDBJ databases">
        <title>The Genome of Cuscuta australis (Dodder) Provides Insight into the Evolution of Plant Parasitism.</title>
        <authorList>
            <person name="Liu H."/>
        </authorList>
    </citation>
    <scope>NUCLEOTIDE SEQUENCE [LARGE SCALE GENOMIC DNA]</scope>
    <source>
        <strain evidence="15">cv. Yunnan</strain>
        <tissue evidence="14">Vines</tissue>
    </source>
</reference>
<dbReference type="GO" id="GO:0005634">
    <property type="term" value="C:nucleus"/>
    <property type="evidence" value="ECO:0007669"/>
    <property type="project" value="UniProtKB-SubCell"/>
</dbReference>
<dbReference type="InterPro" id="IPR001965">
    <property type="entry name" value="Znf_PHD"/>
</dbReference>
<evidence type="ECO:0000259" key="12">
    <source>
        <dbReference type="PROSITE" id="PS50013"/>
    </source>
</evidence>
<dbReference type="PROSITE" id="PS50013">
    <property type="entry name" value="CHROMO_2"/>
    <property type="match status" value="2"/>
</dbReference>
<comment type="subcellular location">
    <subcellularLocation>
        <location evidence="1">Nucleus</location>
    </subcellularLocation>
    <subcellularLocation>
        <location evidence="2">Plastid</location>
    </subcellularLocation>
</comment>
<feature type="region of interest" description="Disordered" evidence="11">
    <location>
        <begin position="24"/>
        <end position="55"/>
    </location>
</feature>
<dbReference type="Pfam" id="PF00628">
    <property type="entry name" value="PHD"/>
    <property type="match status" value="1"/>
</dbReference>
<dbReference type="InterPro" id="IPR019787">
    <property type="entry name" value="Znf_PHD-finger"/>
</dbReference>
<dbReference type="GO" id="GO:0005524">
    <property type="term" value="F:ATP binding"/>
    <property type="evidence" value="ECO:0007669"/>
    <property type="project" value="UniProtKB-KW"/>
</dbReference>
<dbReference type="InterPro" id="IPR023780">
    <property type="entry name" value="Chromo_domain"/>
</dbReference>
<keyword evidence="4" id="KW-0547">Nucleotide-binding</keyword>
<keyword evidence="7" id="KW-0067">ATP-binding</keyword>
<evidence type="ECO:0000256" key="7">
    <source>
        <dbReference type="ARBA" id="ARBA00022840"/>
    </source>
</evidence>
<keyword evidence="3" id="KW-0479">Metal-binding</keyword>
<evidence type="ECO:0000256" key="4">
    <source>
        <dbReference type="ARBA" id="ARBA00022741"/>
    </source>
</evidence>
<dbReference type="InterPro" id="IPR038718">
    <property type="entry name" value="SNF2-like_sf"/>
</dbReference>
<dbReference type="GO" id="GO:0140658">
    <property type="term" value="F:ATP-dependent chromatin remodeler activity"/>
    <property type="evidence" value="ECO:0007669"/>
    <property type="project" value="TreeGrafter"/>
</dbReference>
<dbReference type="Gene3D" id="3.40.50.300">
    <property type="entry name" value="P-loop containing nucleotide triphosphate hydrolases"/>
    <property type="match status" value="1"/>
</dbReference>
<dbReference type="InterPro" id="IPR016197">
    <property type="entry name" value="Chromo-like_dom_sf"/>
</dbReference>
<dbReference type="PANTHER" id="PTHR45623:SF13">
    <property type="entry name" value="HELICASE PROTEIN MOM1"/>
    <property type="match status" value="1"/>
</dbReference>
<proteinExistence type="predicted"/>
<protein>
    <recommendedName>
        <fullName evidence="16">PHD-type domain-containing protein</fullName>
    </recommendedName>
</protein>
<evidence type="ECO:0000256" key="10">
    <source>
        <dbReference type="SAM" id="Coils"/>
    </source>
</evidence>